<dbReference type="Proteomes" id="UP000766486">
    <property type="component" value="Unassembled WGS sequence"/>
</dbReference>
<name>A0ABY6V1P9_BIOOC</name>
<accession>A0ABY6V1P9</accession>
<dbReference type="EMBL" id="CABFNS010000934">
    <property type="protein sequence ID" value="VUC36857.1"/>
    <property type="molecule type" value="Genomic_DNA"/>
</dbReference>
<proteinExistence type="predicted"/>
<comment type="caution">
    <text evidence="1">The sequence shown here is derived from an EMBL/GenBank/DDBJ whole genome shotgun (WGS) entry which is preliminary data.</text>
</comment>
<evidence type="ECO:0000313" key="2">
    <source>
        <dbReference type="Proteomes" id="UP000766486"/>
    </source>
</evidence>
<keyword evidence="2" id="KW-1185">Reference proteome</keyword>
<sequence length="95" mass="10603">MGVGVDRTPGEKHSGDGVHLCITYNKRRSGRQLCCMVKMQLEFQPRKHNTASEAYHPANHLTRFIASRCLKHQALVAIHICTTSLYLSEAPVQAS</sequence>
<gene>
    <name evidence="1" type="ORF">CLO192961_LOCUS455547</name>
</gene>
<organism evidence="1 2">
    <name type="scientific">Bionectria ochroleuca</name>
    <name type="common">Gliocladium roseum</name>
    <dbReference type="NCBI Taxonomy" id="29856"/>
    <lineage>
        <taxon>Eukaryota</taxon>
        <taxon>Fungi</taxon>
        <taxon>Dikarya</taxon>
        <taxon>Ascomycota</taxon>
        <taxon>Pezizomycotina</taxon>
        <taxon>Sordariomycetes</taxon>
        <taxon>Hypocreomycetidae</taxon>
        <taxon>Hypocreales</taxon>
        <taxon>Bionectriaceae</taxon>
        <taxon>Clonostachys</taxon>
    </lineage>
</organism>
<reference evidence="1 2" key="1">
    <citation type="submission" date="2019-06" db="EMBL/GenBank/DDBJ databases">
        <authorList>
            <person name="Broberg M."/>
        </authorList>
    </citation>
    <scope>NUCLEOTIDE SEQUENCE [LARGE SCALE GENOMIC DNA]</scope>
</reference>
<protein>
    <submittedName>
        <fullName evidence="1">Uncharacterized protein</fullName>
    </submittedName>
</protein>
<evidence type="ECO:0000313" key="1">
    <source>
        <dbReference type="EMBL" id="VUC36857.1"/>
    </source>
</evidence>